<gene>
    <name evidence="2" type="ORF">CA163_14970</name>
</gene>
<keyword evidence="1" id="KW-0812">Transmembrane</keyword>
<evidence type="ECO:0000256" key="1">
    <source>
        <dbReference type="SAM" id="Phobius"/>
    </source>
</evidence>
<name>A0A227JBZ0_VIBPH</name>
<evidence type="ECO:0000313" key="3">
    <source>
        <dbReference type="Proteomes" id="UP000214596"/>
    </source>
</evidence>
<organism evidence="2 3">
    <name type="scientific">Vibrio parahaemolyticus</name>
    <dbReference type="NCBI Taxonomy" id="670"/>
    <lineage>
        <taxon>Bacteria</taxon>
        <taxon>Pseudomonadati</taxon>
        <taxon>Pseudomonadota</taxon>
        <taxon>Gammaproteobacteria</taxon>
        <taxon>Vibrionales</taxon>
        <taxon>Vibrionaceae</taxon>
        <taxon>Vibrio</taxon>
    </lineage>
</organism>
<keyword evidence="1" id="KW-1133">Transmembrane helix</keyword>
<keyword evidence="1" id="KW-0472">Membrane</keyword>
<evidence type="ECO:0000313" key="2">
    <source>
        <dbReference type="EMBL" id="OXE31997.1"/>
    </source>
</evidence>
<comment type="caution">
    <text evidence="2">The sequence shown here is derived from an EMBL/GenBank/DDBJ whole genome shotgun (WGS) entry which is preliminary data.</text>
</comment>
<feature type="non-terminal residue" evidence="2">
    <location>
        <position position="65"/>
    </location>
</feature>
<proteinExistence type="predicted"/>
<protein>
    <submittedName>
        <fullName evidence="2">Uncharacterized protein</fullName>
    </submittedName>
</protein>
<dbReference type="EMBL" id="NIXT01000876">
    <property type="protein sequence ID" value="OXE31997.1"/>
    <property type="molecule type" value="Genomic_DNA"/>
</dbReference>
<feature type="transmembrane region" description="Helical" evidence="1">
    <location>
        <begin position="35"/>
        <end position="56"/>
    </location>
</feature>
<reference evidence="2 3" key="1">
    <citation type="journal article" date="2017" name="Appl. Environ. Microbiol.">
        <title>Parallel evolution of two clades of a major Atlantic endemic Vibrio parahaemolyticus pathogen lineage by independent acquisition of related pathogenicity islands.</title>
        <authorList>
            <person name="Xu F."/>
            <person name="Gonzalez-Escalona N."/>
            <person name="Drees K.P."/>
            <person name="Sebra R.P."/>
            <person name="Cooper V.S."/>
            <person name="Jones S.H."/>
            <person name="Whistler C.A."/>
        </authorList>
    </citation>
    <scope>NUCLEOTIDE SEQUENCE [LARGE SCALE GENOMIC DNA]</scope>
    <source>
        <strain evidence="2 3">MAVP-3</strain>
    </source>
</reference>
<dbReference type="Proteomes" id="UP000214596">
    <property type="component" value="Unassembled WGS sequence"/>
</dbReference>
<accession>A0A227JBZ0</accession>
<sequence>MPTIAFLLVILGLILLCWGWQMTKNICSKTEVPGWTWLLMLISCFIFAYAAFLHAIMKKPVASLL</sequence>
<dbReference type="AlphaFoldDB" id="A0A227JBZ0"/>